<evidence type="ECO:0000313" key="3">
    <source>
        <dbReference type="EMBL" id="CAI9098619.1"/>
    </source>
</evidence>
<gene>
    <name evidence="3" type="ORF">OLC1_LOCUS8784</name>
</gene>
<dbReference type="PANTHER" id="PTHR31672:SF13">
    <property type="entry name" value="F-BOX PROTEIN CPR30-LIKE"/>
    <property type="match status" value="1"/>
</dbReference>
<dbReference type="InterPro" id="IPR036047">
    <property type="entry name" value="F-box-like_dom_sf"/>
</dbReference>
<evidence type="ECO:0000259" key="1">
    <source>
        <dbReference type="Pfam" id="PF00646"/>
    </source>
</evidence>
<protein>
    <submittedName>
        <fullName evidence="3">OLC1v1035298C1</fullName>
    </submittedName>
</protein>
<evidence type="ECO:0000259" key="2">
    <source>
        <dbReference type="Pfam" id="PF07734"/>
    </source>
</evidence>
<feature type="domain" description="F-box" evidence="1">
    <location>
        <begin position="17"/>
        <end position="43"/>
    </location>
</feature>
<dbReference type="EMBL" id="OX459120">
    <property type="protein sequence ID" value="CAI9098619.1"/>
    <property type="molecule type" value="Genomic_DNA"/>
</dbReference>
<accession>A0AAV1CV70</accession>
<keyword evidence="4" id="KW-1185">Reference proteome</keyword>
<evidence type="ECO:0000313" key="4">
    <source>
        <dbReference type="Proteomes" id="UP001161247"/>
    </source>
</evidence>
<sequence>MVLVLSDDIIEGEILPRLAVKTLKRFRCVSKMWRNIISDSKFTLLSAPKRQRLLLIYPRSSDSTPGVKSQYFYSIDGDLKIEKLPDPHLIIDDDDDYRYGLCFGSCDGLVSFCAEFGSGVEKLVLWNPSTGCCRTLDNLYQMVVASRYGFSLTGMCFDSPSKDYLLVVVAFPDEEDEVYVYVESLKKKEHQIGEMPEVVASDISFPYDFPQGSGSGVSIGVLLNGHLHWIVERKGDQSRLIVYFEHEVSRFGELSLPQLEESDDDDDDDGVPGNFFGLCVLHDCLCVVNGVEDLMDDYHCDVFMMRDYGNQESWGILFSVRGLIMPLNIGVPDKVLVFSSKFGKLYTYDLETDVMMEIDCPPSGLLPKFVGGGKEIPLCMEMRRDPLLYLESLASVHSQHWI</sequence>
<dbReference type="InterPro" id="IPR006527">
    <property type="entry name" value="F-box-assoc_dom_typ1"/>
</dbReference>
<dbReference type="Proteomes" id="UP001161247">
    <property type="component" value="Chromosome 3"/>
</dbReference>
<dbReference type="NCBIfam" id="TIGR01640">
    <property type="entry name" value="F_box_assoc_1"/>
    <property type="match status" value="1"/>
</dbReference>
<dbReference type="AlphaFoldDB" id="A0AAV1CV70"/>
<dbReference type="InterPro" id="IPR050796">
    <property type="entry name" value="SCF_F-box_component"/>
</dbReference>
<organism evidence="3 4">
    <name type="scientific">Oldenlandia corymbosa var. corymbosa</name>
    <dbReference type="NCBI Taxonomy" id="529605"/>
    <lineage>
        <taxon>Eukaryota</taxon>
        <taxon>Viridiplantae</taxon>
        <taxon>Streptophyta</taxon>
        <taxon>Embryophyta</taxon>
        <taxon>Tracheophyta</taxon>
        <taxon>Spermatophyta</taxon>
        <taxon>Magnoliopsida</taxon>
        <taxon>eudicotyledons</taxon>
        <taxon>Gunneridae</taxon>
        <taxon>Pentapetalae</taxon>
        <taxon>asterids</taxon>
        <taxon>lamiids</taxon>
        <taxon>Gentianales</taxon>
        <taxon>Rubiaceae</taxon>
        <taxon>Rubioideae</taxon>
        <taxon>Spermacoceae</taxon>
        <taxon>Hedyotis-Oldenlandia complex</taxon>
        <taxon>Oldenlandia</taxon>
    </lineage>
</organism>
<dbReference type="PANTHER" id="PTHR31672">
    <property type="entry name" value="BNACNNG10540D PROTEIN"/>
    <property type="match status" value="1"/>
</dbReference>
<feature type="domain" description="F-box associated beta-propeller type 1" evidence="2">
    <location>
        <begin position="96"/>
        <end position="319"/>
    </location>
</feature>
<dbReference type="InterPro" id="IPR017451">
    <property type="entry name" value="F-box-assoc_interact_dom"/>
</dbReference>
<dbReference type="Pfam" id="PF07734">
    <property type="entry name" value="FBA_1"/>
    <property type="match status" value="1"/>
</dbReference>
<dbReference type="SUPFAM" id="SSF81383">
    <property type="entry name" value="F-box domain"/>
    <property type="match status" value="1"/>
</dbReference>
<proteinExistence type="predicted"/>
<dbReference type="Pfam" id="PF00646">
    <property type="entry name" value="F-box"/>
    <property type="match status" value="1"/>
</dbReference>
<name>A0AAV1CV70_OLDCO</name>
<dbReference type="InterPro" id="IPR001810">
    <property type="entry name" value="F-box_dom"/>
</dbReference>
<reference evidence="3" key="1">
    <citation type="submission" date="2023-03" db="EMBL/GenBank/DDBJ databases">
        <authorList>
            <person name="Julca I."/>
        </authorList>
    </citation>
    <scope>NUCLEOTIDE SEQUENCE</scope>
</reference>